<organism evidence="2 3">
    <name type="scientific">Fopius arisanus</name>
    <dbReference type="NCBI Taxonomy" id="64838"/>
    <lineage>
        <taxon>Eukaryota</taxon>
        <taxon>Metazoa</taxon>
        <taxon>Ecdysozoa</taxon>
        <taxon>Arthropoda</taxon>
        <taxon>Hexapoda</taxon>
        <taxon>Insecta</taxon>
        <taxon>Pterygota</taxon>
        <taxon>Neoptera</taxon>
        <taxon>Endopterygota</taxon>
        <taxon>Hymenoptera</taxon>
        <taxon>Apocrita</taxon>
        <taxon>Ichneumonoidea</taxon>
        <taxon>Braconidae</taxon>
        <taxon>Opiinae</taxon>
        <taxon>Fopius</taxon>
    </lineage>
</organism>
<evidence type="ECO:0000256" key="1">
    <source>
        <dbReference type="SAM" id="MobiDB-lite"/>
    </source>
</evidence>
<accession>A0A9R1TQ02</accession>
<dbReference type="RefSeq" id="XP_011313209.1">
    <property type="nucleotide sequence ID" value="XM_011314907.1"/>
</dbReference>
<dbReference type="Proteomes" id="UP000694866">
    <property type="component" value="Unplaced"/>
</dbReference>
<gene>
    <name evidence="3" type="primary">LOC105272694</name>
</gene>
<evidence type="ECO:0000313" key="3">
    <source>
        <dbReference type="RefSeq" id="XP_011313209.1"/>
    </source>
</evidence>
<feature type="compositionally biased region" description="Polar residues" evidence="1">
    <location>
        <begin position="123"/>
        <end position="152"/>
    </location>
</feature>
<protein>
    <submittedName>
        <fullName evidence="3">Proline-rich receptor-like protein kinase PERK9</fullName>
    </submittedName>
</protein>
<sequence length="214" mass="22839">MRQERGPCVIPRNDGSGKPAGIQCPEHGPEFIDFGLLVDLSLPSTVLTAASPPPTPSHQEIELAPTCPLLANPRAGEKTPPNPPLENPKNGDDTPDVTPPGPGRPFAGLANQPGKPAPAPKSTYKTAETFPQQAANPQPRGTTPNTSRPSATTKREGGQPRGPAGGKRRKPRHWCFDCRRHGHAHQVYPTPTGDLFRTRPSEATSRRTNGSSLQ</sequence>
<feature type="region of interest" description="Disordered" evidence="1">
    <location>
        <begin position="1"/>
        <end position="26"/>
    </location>
</feature>
<feature type="compositionally biased region" description="Polar residues" evidence="1">
    <location>
        <begin position="201"/>
        <end position="214"/>
    </location>
</feature>
<evidence type="ECO:0000313" key="2">
    <source>
        <dbReference type="Proteomes" id="UP000694866"/>
    </source>
</evidence>
<reference evidence="3" key="1">
    <citation type="submission" date="2025-08" db="UniProtKB">
        <authorList>
            <consortium name="RefSeq"/>
        </authorList>
    </citation>
    <scope>IDENTIFICATION</scope>
    <source>
        <strain evidence="3">USDA-PBARC FA_bdor</strain>
        <tissue evidence="3">Whole organism</tissue>
    </source>
</reference>
<keyword evidence="2" id="KW-1185">Reference proteome</keyword>
<dbReference type="GeneID" id="105272694"/>
<dbReference type="AlphaFoldDB" id="A0A9R1TQ02"/>
<name>A0A9R1TQ02_9HYME</name>
<proteinExistence type="predicted"/>
<dbReference type="KEGG" id="fas:105272694"/>
<feature type="region of interest" description="Disordered" evidence="1">
    <location>
        <begin position="46"/>
        <end position="214"/>
    </location>
</feature>